<evidence type="ECO:0000313" key="5">
    <source>
        <dbReference type="Proteomes" id="UP000603453"/>
    </source>
</evidence>
<accession>A0A8H7URA6</accession>
<dbReference type="InterPro" id="IPR027806">
    <property type="entry name" value="HARBI1_dom"/>
</dbReference>
<sequence length="128" mass="15074">MLSLESNVIQWPGKEQKERIKDLTEKSNGFPDCLGFVDGTLIHLEYKPKFREMILEFLEVLTWEKIWTSTLMSILGDSGYSLEKNVIIPYRDNEKGGFTKEMKKFNYLHAKTRVSIENCFECLEDEIW</sequence>
<reference evidence="4" key="1">
    <citation type="submission" date="2020-12" db="EMBL/GenBank/DDBJ databases">
        <title>Metabolic potential, ecology and presence of endohyphal bacteria is reflected in genomic diversity of Mucoromycotina.</title>
        <authorList>
            <person name="Muszewska A."/>
            <person name="Okrasinska A."/>
            <person name="Steczkiewicz K."/>
            <person name="Drgas O."/>
            <person name="Orlowska M."/>
            <person name="Perlinska-Lenart U."/>
            <person name="Aleksandrzak-Piekarczyk T."/>
            <person name="Szatraj K."/>
            <person name="Zielenkiewicz U."/>
            <person name="Pilsyk S."/>
            <person name="Malc E."/>
            <person name="Mieczkowski P."/>
            <person name="Kruszewska J.S."/>
            <person name="Biernat P."/>
            <person name="Pawlowska J."/>
        </authorList>
    </citation>
    <scope>NUCLEOTIDE SEQUENCE</scope>
    <source>
        <strain evidence="4">WA0000017839</strain>
    </source>
</reference>
<evidence type="ECO:0000259" key="3">
    <source>
        <dbReference type="Pfam" id="PF13359"/>
    </source>
</evidence>
<gene>
    <name evidence="4" type="ORF">INT47_002890</name>
</gene>
<keyword evidence="2" id="KW-0479">Metal-binding</keyword>
<organism evidence="4 5">
    <name type="scientific">Mucor saturninus</name>
    <dbReference type="NCBI Taxonomy" id="64648"/>
    <lineage>
        <taxon>Eukaryota</taxon>
        <taxon>Fungi</taxon>
        <taxon>Fungi incertae sedis</taxon>
        <taxon>Mucoromycota</taxon>
        <taxon>Mucoromycotina</taxon>
        <taxon>Mucoromycetes</taxon>
        <taxon>Mucorales</taxon>
        <taxon>Mucorineae</taxon>
        <taxon>Mucoraceae</taxon>
        <taxon>Mucor</taxon>
    </lineage>
</organism>
<dbReference type="AlphaFoldDB" id="A0A8H7URA6"/>
<name>A0A8H7URA6_9FUNG</name>
<dbReference type="GO" id="GO:0046872">
    <property type="term" value="F:metal ion binding"/>
    <property type="evidence" value="ECO:0007669"/>
    <property type="project" value="UniProtKB-KW"/>
</dbReference>
<dbReference type="Pfam" id="PF13359">
    <property type="entry name" value="DDE_Tnp_4"/>
    <property type="match status" value="1"/>
</dbReference>
<protein>
    <recommendedName>
        <fullName evidence="3">DDE Tnp4 domain-containing protein</fullName>
    </recommendedName>
</protein>
<comment type="caution">
    <text evidence="4">The sequence shown here is derived from an EMBL/GenBank/DDBJ whole genome shotgun (WGS) entry which is preliminary data.</text>
</comment>
<keyword evidence="5" id="KW-1185">Reference proteome</keyword>
<evidence type="ECO:0000256" key="2">
    <source>
        <dbReference type="ARBA" id="ARBA00022723"/>
    </source>
</evidence>
<feature type="domain" description="DDE Tnp4" evidence="3">
    <location>
        <begin position="72"/>
        <end position="123"/>
    </location>
</feature>
<dbReference type="Proteomes" id="UP000603453">
    <property type="component" value="Unassembled WGS sequence"/>
</dbReference>
<proteinExistence type="predicted"/>
<evidence type="ECO:0000313" key="4">
    <source>
        <dbReference type="EMBL" id="KAG2195651.1"/>
    </source>
</evidence>
<dbReference type="OrthoDB" id="2276543at2759"/>
<comment type="cofactor">
    <cofactor evidence="1">
        <name>a divalent metal cation</name>
        <dbReference type="ChEBI" id="CHEBI:60240"/>
    </cofactor>
</comment>
<dbReference type="EMBL" id="JAEPRD010000165">
    <property type="protein sequence ID" value="KAG2195651.1"/>
    <property type="molecule type" value="Genomic_DNA"/>
</dbReference>
<evidence type="ECO:0000256" key="1">
    <source>
        <dbReference type="ARBA" id="ARBA00001968"/>
    </source>
</evidence>